<dbReference type="AlphaFoldDB" id="A0AAW2LT85"/>
<sequence>MTMDLNWCKFYVHVHDLPMSRMNLGIATFIGNKLGKFHDLEMDSAGCAWGATLRIHVTIDVNHPLKRALKIRTPMGDEHLVKFTYERLPNFYYLCGRLGHISKYCELQFAIDFQDPGPDSPYGPWLRAHLPTREPTNGSNSGKPRGTGAHQ</sequence>
<evidence type="ECO:0000313" key="3">
    <source>
        <dbReference type="EMBL" id="KAL0322562.1"/>
    </source>
</evidence>
<feature type="region of interest" description="Disordered" evidence="1">
    <location>
        <begin position="124"/>
        <end position="151"/>
    </location>
</feature>
<dbReference type="EMBL" id="JACGWK010000012">
    <property type="protein sequence ID" value="KAL0322562.1"/>
    <property type="molecule type" value="Genomic_DNA"/>
</dbReference>
<dbReference type="Pfam" id="PF14392">
    <property type="entry name" value="zf-CCHC_4"/>
    <property type="match status" value="1"/>
</dbReference>
<reference evidence="3" key="1">
    <citation type="submission" date="2020-06" db="EMBL/GenBank/DDBJ databases">
        <authorList>
            <person name="Li T."/>
            <person name="Hu X."/>
            <person name="Zhang T."/>
            <person name="Song X."/>
            <person name="Zhang H."/>
            <person name="Dai N."/>
            <person name="Sheng W."/>
            <person name="Hou X."/>
            <person name="Wei L."/>
        </authorList>
    </citation>
    <scope>NUCLEOTIDE SEQUENCE</scope>
    <source>
        <strain evidence="3">G01</strain>
        <tissue evidence="3">Leaf</tissue>
    </source>
</reference>
<organism evidence="3">
    <name type="scientific">Sesamum angustifolium</name>
    <dbReference type="NCBI Taxonomy" id="2727405"/>
    <lineage>
        <taxon>Eukaryota</taxon>
        <taxon>Viridiplantae</taxon>
        <taxon>Streptophyta</taxon>
        <taxon>Embryophyta</taxon>
        <taxon>Tracheophyta</taxon>
        <taxon>Spermatophyta</taxon>
        <taxon>Magnoliopsida</taxon>
        <taxon>eudicotyledons</taxon>
        <taxon>Gunneridae</taxon>
        <taxon>Pentapetalae</taxon>
        <taxon>asterids</taxon>
        <taxon>lamiids</taxon>
        <taxon>Lamiales</taxon>
        <taxon>Pedaliaceae</taxon>
        <taxon>Sesamum</taxon>
    </lineage>
</organism>
<dbReference type="PANTHER" id="PTHR31286:SF178">
    <property type="entry name" value="DUF4283 DOMAIN-CONTAINING PROTEIN"/>
    <property type="match status" value="1"/>
</dbReference>
<proteinExistence type="predicted"/>
<accession>A0AAW2LT85</accession>
<name>A0AAW2LT85_9LAMI</name>
<reference evidence="3" key="2">
    <citation type="journal article" date="2024" name="Plant">
        <title>Genomic evolution and insights into agronomic trait innovations of Sesamum species.</title>
        <authorList>
            <person name="Miao H."/>
            <person name="Wang L."/>
            <person name="Qu L."/>
            <person name="Liu H."/>
            <person name="Sun Y."/>
            <person name="Le M."/>
            <person name="Wang Q."/>
            <person name="Wei S."/>
            <person name="Zheng Y."/>
            <person name="Lin W."/>
            <person name="Duan Y."/>
            <person name="Cao H."/>
            <person name="Xiong S."/>
            <person name="Wang X."/>
            <person name="Wei L."/>
            <person name="Li C."/>
            <person name="Ma Q."/>
            <person name="Ju M."/>
            <person name="Zhao R."/>
            <person name="Li G."/>
            <person name="Mu C."/>
            <person name="Tian Q."/>
            <person name="Mei H."/>
            <person name="Zhang T."/>
            <person name="Gao T."/>
            <person name="Zhang H."/>
        </authorList>
    </citation>
    <scope>NUCLEOTIDE SEQUENCE</scope>
    <source>
        <strain evidence="3">G01</strain>
    </source>
</reference>
<protein>
    <recommendedName>
        <fullName evidence="2">Zinc knuckle CX2CX4HX4C domain-containing protein</fullName>
    </recommendedName>
</protein>
<evidence type="ECO:0000256" key="1">
    <source>
        <dbReference type="SAM" id="MobiDB-lite"/>
    </source>
</evidence>
<gene>
    <name evidence="3" type="ORF">Sangu_1875500</name>
</gene>
<evidence type="ECO:0000259" key="2">
    <source>
        <dbReference type="Pfam" id="PF14392"/>
    </source>
</evidence>
<comment type="caution">
    <text evidence="3">The sequence shown here is derived from an EMBL/GenBank/DDBJ whole genome shotgun (WGS) entry which is preliminary data.</text>
</comment>
<dbReference type="InterPro" id="IPR025836">
    <property type="entry name" value="Zn_knuckle_CX2CX4HX4C"/>
</dbReference>
<dbReference type="PANTHER" id="PTHR31286">
    <property type="entry name" value="GLYCINE-RICH CELL WALL STRUCTURAL PROTEIN 1.8-LIKE"/>
    <property type="match status" value="1"/>
</dbReference>
<feature type="domain" description="Zinc knuckle CX2CX4HX4C" evidence="2">
    <location>
        <begin position="59"/>
        <end position="106"/>
    </location>
</feature>
<dbReference type="InterPro" id="IPR040256">
    <property type="entry name" value="At4g02000-like"/>
</dbReference>